<evidence type="ECO:0000256" key="5">
    <source>
        <dbReference type="ARBA" id="ARBA00023054"/>
    </source>
</evidence>
<evidence type="ECO:0000256" key="4">
    <source>
        <dbReference type="ARBA" id="ARBA00022942"/>
    </source>
</evidence>
<dbReference type="PANTHER" id="PTHR23073">
    <property type="entry name" value="26S PROTEASOME REGULATORY SUBUNIT"/>
    <property type="match status" value="1"/>
</dbReference>
<evidence type="ECO:0000313" key="9">
    <source>
        <dbReference type="EMBL" id="KAG6493829.1"/>
    </source>
</evidence>
<dbReference type="PROSITE" id="PS00674">
    <property type="entry name" value="AAA"/>
    <property type="match status" value="1"/>
</dbReference>
<dbReference type="SUPFAM" id="SSF52540">
    <property type="entry name" value="P-loop containing nucleoside triphosphate hydrolases"/>
    <property type="match status" value="1"/>
</dbReference>
<comment type="caution">
    <text evidence="9">The sequence shown here is derived from an EMBL/GenBank/DDBJ whole genome shotgun (WGS) entry which is preliminary data.</text>
</comment>
<dbReference type="FunFam" id="2.40.50.140:FF:000076">
    <property type="entry name" value="26S protease regulatory subunit 6A"/>
    <property type="match status" value="1"/>
</dbReference>
<evidence type="ECO:0000259" key="8">
    <source>
        <dbReference type="SMART" id="SM00382"/>
    </source>
</evidence>
<proteinExistence type="inferred from homology"/>
<evidence type="ECO:0000256" key="7">
    <source>
        <dbReference type="SAM" id="Coils"/>
    </source>
</evidence>
<dbReference type="Pfam" id="PF16450">
    <property type="entry name" value="Prot_ATP_ID_OB_C"/>
    <property type="match status" value="1"/>
</dbReference>
<dbReference type="GO" id="GO:0005524">
    <property type="term" value="F:ATP binding"/>
    <property type="evidence" value="ECO:0007669"/>
    <property type="project" value="UniProtKB-KW"/>
</dbReference>
<organism evidence="9 10">
    <name type="scientific">Zingiber officinale</name>
    <name type="common">Ginger</name>
    <name type="synonym">Amomum zingiber</name>
    <dbReference type="NCBI Taxonomy" id="94328"/>
    <lineage>
        <taxon>Eukaryota</taxon>
        <taxon>Viridiplantae</taxon>
        <taxon>Streptophyta</taxon>
        <taxon>Embryophyta</taxon>
        <taxon>Tracheophyta</taxon>
        <taxon>Spermatophyta</taxon>
        <taxon>Magnoliopsida</taxon>
        <taxon>Liliopsida</taxon>
        <taxon>Zingiberales</taxon>
        <taxon>Zingiberaceae</taxon>
        <taxon>Zingiber</taxon>
    </lineage>
</organism>
<evidence type="ECO:0000313" key="10">
    <source>
        <dbReference type="Proteomes" id="UP000734854"/>
    </source>
</evidence>
<feature type="domain" description="AAA+ ATPase" evidence="8">
    <location>
        <begin position="379"/>
        <end position="545"/>
    </location>
</feature>
<dbReference type="GO" id="GO:0000502">
    <property type="term" value="C:proteasome complex"/>
    <property type="evidence" value="ECO:0007669"/>
    <property type="project" value="UniProtKB-KW"/>
</dbReference>
<dbReference type="GO" id="GO:0010498">
    <property type="term" value="P:proteasomal protein catabolic process"/>
    <property type="evidence" value="ECO:0007669"/>
    <property type="project" value="UniProtKB-ARBA"/>
</dbReference>
<evidence type="ECO:0000256" key="1">
    <source>
        <dbReference type="ARBA" id="ARBA00006914"/>
    </source>
</evidence>
<dbReference type="InterPro" id="IPR041569">
    <property type="entry name" value="AAA_lid_3"/>
</dbReference>
<dbReference type="InterPro" id="IPR003959">
    <property type="entry name" value="ATPase_AAA_core"/>
</dbReference>
<dbReference type="SMART" id="SM00382">
    <property type="entry name" value="AAA"/>
    <property type="match status" value="1"/>
</dbReference>
<feature type="coiled-coil region" evidence="7">
    <location>
        <begin position="194"/>
        <end position="235"/>
    </location>
</feature>
<dbReference type="Pfam" id="PF00004">
    <property type="entry name" value="AAA"/>
    <property type="match status" value="1"/>
</dbReference>
<keyword evidence="5 7" id="KW-0175">Coiled coil</keyword>
<dbReference type="GO" id="GO:0009553">
    <property type="term" value="P:embryo sac development"/>
    <property type="evidence" value="ECO:0007669"/>
    <property type="project" value="UniProtKB-ARBA"/>
</dbReference>
<dbReference type="InterPro" id="IPR050221">
    <property type="entry name" value="26S_Proteasome_ATPase"/>
</dbReference>
<gene>
    <name evidence="9" type="ORF">ZIOFF_048832</name>
</gene>
<evidence type="ECO:0000256" key="3">
    <source>
        <dbReference type="ARBA" id="ARBA00022840"/>
    </source>
</evidence>
<comment type="similarity">
    <text evidence="1 6">Belongs to the AAA ATPase family.</text>
</comment>
<reference evidence="9 10" key="1">
    <citation type="submission" date="2020-08" db="EMBL/GenBank/DDBJ databases">
        <title>Plant Genome Project.</title>
        <authorList>
            <person name="Zhang R.-G."/>
        </authorList>
    </citation>
    <scope>NUCLEOTIDE SEQUENCE [LARGE SCALE GENOMIC DNA]</scope>
    <source>
        <tissue evidence="9">Rhizome</tissue>
    </source>
</reference>
<dbReference type="InterPro" id="IPR003960">
    <property type="entry name" value="ATPase_AAA_CS"/>
</dbReference>
<keyword evidence="2 6" id="KW-0547">Nucleotide-binding</keyword>
<name>A0A8J5FT37_ZINOF</name>
<dbReference type="InterPro" id="IPR027417">
    <property type="entry name" value="P-loop_NTPase"/>
</dbReference>
<evidence type="ECO:0000256" key="2">
    <source>
        <dbReference type="ARBA" id="ARBA00022741"/>
    </source>
</evidence>
<dbReference type="Pfam" id="PF17862">
    <property type="entry name" value="AAA_lid_3"/>
    <property type="match status" value="1"/>
</dbReference>
<dbReference type="Proteomes" id="UP000734854">
    <property type="component" value="Unassembled WGS sequence"/>
</dbReference>
<dbReference type="InterPro" id="IPR032501">
    <property type="entry name" value="Prot_ATP_ID_OB_2nd"/>
</dbReference>
<dbReference type="GO" id="GO:0016887">
    <property type="term" value="F:ATP hydrolysis activity"/>
    <property type="evidence" value="ECO:0007669"/>
    <property type="project" value="InterPro"/>
</dbReference>
<accession>A0A8J5FT37</accession>
<dbReference type="InterPro" id="IPR003593">
    <property type="entry name" value="AAA+_ATPase"/>
</dbReference>
<dbReference type="EMBL" id="JACMSC010000013">
    <property type="protein sequence ID" value="KAG6493829.1"/>
    <property type="molecule type" value="Genomic_DNA"/>
</dbReference>
<dbReference type="AlphaFoldDB" id="A0A8J5FT37"/>
<keyword evidence="3 6" id="KW-0067">ATP-binding</keyword>
<evidence type="ECO:0000256" key="6">
    <source>
        <dbReference type="RuleBase" id="RU003651"/>
    </source>
</evidence>
<dbReference type="InterPro" id="IPR012340">
    <property type="entry name" value="NA-bd_OB-fold"/>
</dbReference>
<sequence>MTVTLCGPLRTALVVKSALQHFNYSLLATSLTEALILLSSHLPPDAALNHRIFLPTLSLNRQLPPDATQTCRIFLFLPTSPQIVADPLPPDAARLAASSSSSRRCALARERDPLAQSLSGSTDLPKFSPDPNRHHSWFLLYNIRKQVFLAGESTRLRIHSLGSQPMETAMVEDTAAFEDDQISSMTTEDIVRASRLLDNEIRILKDEMQRTNLELESFKEKIKENQEKIKLNKQLPYLVGNIVEILEMNPEEEAEEDGANIDLDSQRKGKCVVLKTSTRQVVTAFVFLPETIFLPVIGLVDPDKLKPGDLVGVNKDSYLILDTLPSEYDSRVKAMEVDEKPTEDYNDIGGLEKQIQELVEAIVLPMTHKDRFQKLGIRPPKGVLLYGPPGTGKTLMARACAAQTNATFLKLAGPQLVQMFIGDGAKLVRDAFQLAKEKAPCIIFIDEIDAIGTKRFDSCTLSFEFVEVALVQETILDVSLVIDVNEVSGDREVQRTMLELLNQLDGFSSDERIKVIAATNRADILDPALMRSGRLDRKIEFPHPTEEARARILQIHSRKMNVHPDVNFEELARSTDDFNGAQLKAVCVEAGMLALRRDATEVTHEDFNEGVIQVQAKKKTSLNYYA</sequence>
<dbReference type="Gene3D" id="1.10.8.60">
    <property type="match status" value="1"/>
</dbReference>
<keyword evidence="10" id="KW-1185">Reference proteome</keyword>
<protein>
    <recommendedName>
        <fullName evidence="8">AAA+ ATPase domain-containing protein</fullName>
    </recommendedName>
</protein>
<dbReference type="FunFam" id="3.40.50.300:FF:001025">
    <property type="entry name" value="ATPase family, AAA domain-containing 2B"/>
    <property type="match status" value="1"/>
</dbReference>
<keyword evidence="4" id="KW-0647">Proteasome</keyword>
<dbReference type="Gene3D" id="3.40.50.300">
    <property type="entry name" value="P-loop containing nucleotide triphosphate hydrolases"/>
    <property type="match status" value="1"/>
</dbReference>
<dbReference type="FunFam" id="1.10.8.60:FF:000009">
    <property type="entry name" value="26S protease regulatory subunit 6A"/>
    <property type="match status" value="1"/>
</dbReference>
<dbReference type="Gene3D" id="2.40.50.140">
    <property type="entry name" value="Nucleic acid-binding proteins"/>
    <property type="match status" value="1"/>
</dbReference>